<name>A0A842FX24_9LIST</name>
<comment type="caution">
    <text evidence="1">The sequence shown here is derived from an EMBL/GenBank/DDBJ whole genome shotgun (WGS) entry which is preliminary data.</text>
</comment>
<dbReference type="Proteomes" id="UP000585696">
    <property type="component" value="Unassembled WGS sequence"/>
</dbReference>
<sequence length="69" mass="8138">MKSKVYIATITYRDKDVWQSFSIEVTAKNKRQARDRAWDYALFTKVIGFRSIYSVTAFKHKPGEYLISL</sequence>
<accession>A0A842FX24</accession>
<evidence type="ECO:0000313" key="1">
    <source>
        <dbReference type="EMBL" id="MBC2285878.1"/>
    </source>
</evidence>
<organism evidence="1 2">
    <name type="scientific">Listeria booriae</name>
    <dbReference type="NCBI Taxonomy" id="1552123"/>
    <lineage>
        <taxon>Bacteria</taxon>
        <taxon>Bacillati</taxon>
        <taxon>Bacillota</taxon>
        <taxon>Bacilli</taxon>
        <taxon>Bacillales</taxon>
        <taxon>Listeriaceae</taxon>
        <taxon>Listeria</taxon>
    </lineage>
</organism>
<gene>
    <name evidence="1" type="ORF">HCB69_15995</name>
</gene>
<proteinExistence type="predicted"/>
<dbReference type="RefSeq" id="WP_185655478.1">
    <property type="nucleotide sequence ID" value="NZ_JAARZS010000065.1"/>
</dbReference>
<reference evidence="1 2" key="1">
    <citation type="submission" date="2020-03" db="EMBL/GenBank/DDBJ databases">
        <title>Soil Listeria distribution.</title>
        <authorList>
            <person name="Liao J."/>
            <person name="Wiedmann M."/>
        </authorList>
    </citation>
    <scope>NUCLEOTIDE SEQUENCE [LARGE SCALE GENOMIC DNA]</scope>
    <source>
        <strain evidence="1 2">FSL L7-0054</strain>
    </source>
</reference>
<dbReference type="EMBL" id="JAARZS010000065">
    <property type="protein sequence ID" value="MBC2285878.1"/>
    <property type="molecule type" value="Genomic_DNA"/>
</dbReference>
<protein>
    <submittedName>
        <fullName evidence="1">Uncharacterized protein</fullName>
    </submittedName>
</protein>
<dbReference type="AlphaFoldDB" id="A0A842FX24"/>
<evidence type="ECO:0000313" key="2">
    <source>
        <dbReference type="Proteomes" id="UP000585696"/>
    </source>
</evidence>